<feature type="compositionally biased region" description="Polar residues" evidence="1">
    <location>
        <begin position="537"/>
        <end position="555"/>
    </location>
</feature>
<keyword evidence="3" id="KW-0969">Cilium</keyword>
<keyword evidence="3" id="KW-0966">Cell projection</keyword>
<accession>A0ABU1BEN8</accession>
<evidence type="ECO:0000313" key="4">
    <source>
        <dbReference type="Proteomes" id="UP001226574"/>
    </source>
</evidence>
<dbReference type="InterPro" id="IPR038610">
    <property type="entry name" value="FliK-like_C_sf"/>
</dbReference>
<dbReference type="Gene3D" id="3.30.750.140">
    <property type="match status" value="1"/>
</dbReference>
<proteinExistence type="predicted"/>
<sequence>MNKPTQITLANSLSVSHSSHNATAQQIPDLSDQTLSAKNIVFTKGSVQMEVYLDKHWQTLRLATTESQSNLPKIASADIQLSQDGKQLSITPKQVEISLRQTNQLQSLLNFINTGEQVDNKPLPLQITLQPVAKLVLTQLQASVPINKEVAQLLHNEQGLKAIITANQSNFTLSVVNRFADTLHQQPISQAKLVAWLSKLVPHGQLTLNKNTAALSFNNYNGNIKLATKALQSNLPLGQNQPDVMAQKVQLTALNEQLIIKTQQPKITLQLKNSLATTFNSLLQKSQQLAPLSTQTHATIISPSLANNSPISSWLKHSFADLKTRVTDAVRYFESKPFNHLSTTHKQNATATPQPPLEQPLTTKMAPSLLPKSLTQINLSAMAARQVQPLVADISQGTALPKHFHQSPPLVQLFQQLKAGLASITTPVQPALSLTDGKVQINSPIKDTLAFSPMQPSQIDKKVAQAATQPNTEKQTITTHPPMAKPSANSKYTQPTSSIQTNIDKTMPFVTSPMTKEQTTQTISKQAAALLQSPQSEFYKTSKPSAEQSASQTAPKTRIPLAEHQHIPVPKTADLEGKALAVTQKVTGVLPLSITAPPLTMGAVKAPITDFLPASQISLPLEAKLLAPLLRMPIEKPLPNFKVATHNDKQHIAAQIDKFATSKVSENIDLNRLVNQAFSRMIDSQSLQPLTIQREILSVLRPESLSASALQNSFSQALEQLTVGILAAPSLAHISALHFNSQSSLDALLQVLVPNFKATNSQKLQEQLLQPQSQALAAELSQIKTAISQVNSTPINQQPDTNPLVQFLLPMRLPPEAAQTEISLGQYKKPSKEKLEGKNVWFVRLNFDYAELGQLQITAELMDKALDCQLLASSQDVTALAHPHLESLRHKLTAHGLQVGEMTLSQGAPQHQAFYQSHAIINIKV</sequence>
<keyword evidence="3" id="KW-0282">Flagellum</keyword>
<dbReference type="Proteomes" id="UP001226574">
    <property type="component" value="Unassembled WGS sequence"/>
</dbReference>
<reference evidence="3 4" key="1">
    <citation type="submission" date="2023-08" db="EMBL/GenBank/DDBJ databases">
        <title>Pseudoalteromonas haloplanktis LL1 genome.</title>
        <authorList>
            <person name="Wu S."/>
        </authorList>
    </citation>
    <scope>NUCLEOTIDE SEQUENCE [LARGE SCALE GENOMIC DNA]</scope>
    <source>
        <strain evidence="3 4">LL1</strain>
    </source>
</reference>
<evidence type="ECO:0000259" key="2">
    <source>
        <dbReference type="Pfam" id="PF02120"/>
    </source>
</evidence>
<feature type="compositionally biased region" description="Polar residues" evidence="1">
    <location>
        <begin position="469"/>
        <end position="479"/>
    </location>
</feature>
<feature type="region of interest" description="Disordered" evidence="1">
    <location>
        <begin position="469"/>
        <end position="495"/>
    </location>
</feature>
<gene>
    <name evidence="3" type="ORF">RC083_15365</name>
</gene>
<keyword evidence="4" id="KW-1185">Reference proteome</keyword>
<evidence type="ECO:0000256" key="1">
    <source>
        <dbReference type="SAM" id="MobiDB-lite"/>
    </source>
</evidence>
<dbReference type="InterPro" id="IPR021136">
    <property type="entry name" value="Flagellar_hook_control-like_C"/>
</dbReference>
<dbReference type="EMBL" id="JAVIFY010000011">
    <property type="protein sequence ID" value="MDQ9092959.1"/>
    <property type="molecule type" value="Genomic_DNA"/>
</dbReference>
<feature type="region of interest" description="Disordered" evidence="1">
    <location>
        <begin position="537"/>
        <end position="557"/>
    </location>
</feature>
<comment type="caution">
    <text evidence="3">The sequence shown here is derived from an EMBL/GenBank/DDBJ whole genome shotgun (WGS) entry which is preliminary data.</text>
</comment>
<dbReference type="RefSeq" id="WP_309039347.1">
    <property type="nucleotide sequence ID" value="NZ_JAVIFY010000011.1"/>
</dbReference>
<feature type="domain" description="Flagellar hook-length control protein-like C-terminal" evidence="2">
    <location>
        <begin position="833"/>
        <end position="912"/>
    </location>
</feature>
<organism evidence="3 4">
    <name type="scientific">Pseudoalteromonas haloplanktis</name>
    <name type="common">Alteromonas haloplanktis</name>
    <dbReference type="NCBI Taxonomy" id="228"/>
    <lineage>
        <taxon>Bacteria</taxon>
        <taxon>Pseudomonadati</taxon>
        <taxon>Pseudomonadota</taxon>
        <taxon>Gammaproteobacteria</taxon>
        <taxon>Alteromonadales</taxon>
        <taxon>Pseudoalteromonadaceae</taxon>
        <taxon>Pseudoalteromonas</taxon>
    </lineage>
</organism>
<protein>
    <submittedName>
        <fullName evidence="3">Flagellar hook-length control protein FliK</fullName>
    </submittedName>
</protein>
<evidence type="ECO:0000313" key="3">
    <source>
        <dbReference type="EMBL" id="MDQ9092959.1"/>
    </source>
</evidence>
<dbReference type="Pfam" id="PF02120">
    <property type="entry name" value="Flg_hook"/>
    <property type="match status" value="1"/>
</dbReference>
<name>A0ABU1BEN8_PSEHA</name>